<dbReference type="Pfam" id="PF22842">
    <property type="entry name" value="Pel9A-like_beta_helix"/>
    <property type="match status" value="1"/>
</dbReference>
<evidence type="ECO:0000256" key="1">
    <source>
        <dbReference type="ARBA" id="ARBA00001913"/>
    </source>
</evidence>
<dbReference type="Gene3D" id="2.160.20.10">
    <property type="entry name" value="Single-stranded right-handed beta-helix, Pectin lyase-like"/>
    <property type="match status" value="1"/>
</dbReference>
<proteinExistence type="inferred from homology"/>
<evidence type="ECO:0000256" key="7">
    <source>
        <dbReference type="ARBA" id="ARBA00023239"/>
    </source>
</evidence>
<dbReference type="EMBL" id="JBHSMU010000018">
    <property type="protein sequence ID" value="MFC5462622.1"/>
    <property type="molecule type" value="Genomic_DNA"/>
</dbReference>
<dbReference type="PANTHER" id="PTHR40088:SF1">
    <property type="entry name" value="PECTATE LYASE PEL9"/>
    <property type="match status" value="1"/>
</dbReference>
<evidence type="ECO:0000256" key="10">
    <source>
        <dbReference type="SAM" id="SignalP"/>
    </source>
</evidence>
<keyword evidence="6" id="KW-0106">Calcium</keyword>
<evidence type="ECO:0000256" key="6">
    <source>
        <dbReference type="ARBA" id="ARBA00022837"/>
    </source>
</evidence>
<accession>A0ABW0LCM2</accession>
<evidence type="ECO:0000256" key="4">
    <source>
        <dbReference type="ARBA" id="ARBA00022723"/>
    </source>
</evidence>
<comment type="subcellular location">
    <subcellularLocation>
        <location evidence="2">Secreted</location>
    </subcellularLocation>
</comment>
<dbReference type="SUPFAM" id="SSF51126">
    <property type="entry name" value="Pectin lyase-like"/>
    <property type="match status" value="1"/>
</dbReference>
<sequence>MQHRQQCPILRALMLALVPGAFAACGMAGAATYYVAPGGNDAGPGTLAAPWKSVARAEAGALPGDTVYFRGGAYIYTAALDACASMTGTVNAITLGKSGKPGQPIRYWAYPGERPVFDFSRMRDNCRVKAFNVTASHLHLKGLEVTGAPQQPGNRLNNESWGILNSGSHNTFEQIDTHHHMGPGLFIAHGSHNLVLNSDSHHNYDPYSKSGPGQNADGFGVHVRGDQPGNVIRGCRAWANTDDGYDTIHSESVVVIEDSWSWGHGYIPGTATPLAAGNGNGFKIGGFARRHVAGAPRHITRNNVAFANKSWGFYANHHPVASYFYNNTAAGNRAGFNMLGIDAAGAPLNLGILRNNLAYGDAPVASIDGADHAHNSWNLPVPPSTADFQAVALDGWDAPRLPGGALPRLPSLRLAAASGLVDRGVDVGLPYLGAAPDLGAFEDSAAPAPPKPAKPGAAP</sequence>
<evidence type="ECO:0000256" key="2">
    <source>
        <dbReference type="ARBA" id="ARBA00004613"/>
    </source>
</evidence>
<organism evidence="12 13">
    <name type="scientific">Massilia niabensis</name>
    <dbReference type="NCBI Taxonomy" id="544910"/>
    <lineage>
        <taxon>Bacteria</taxon>
        <taxon>Pseudomonadati</taxon>
        <taxon>Pseudomonadota</taxon>
        <taxon>Betaproteobacteria</taxon>
        <taxon>Burkholderiales</taxon>
        <taxon>Oxalobacteraceae</taxon>
        <taxon>Telluria group</taxon>
        <taxon>Massilia</taxon>
    </lineage>
</organism>
<comment type="similarity">
    <text evidence="8">Belongs to the polysaccharide lyase 9 family.</text>
</comment>
<keyword evidence="3" id="KW-0964">Secreted</keyword>
<dbReference type="InterPro" id="IPR053868">
    <property type="entry name" value="Pel9A-like_beta_helix"/>
</dbReference>
<name>A0ABW0LCM2_9BURK</name>
<dbReference type="InterPro" id="IPR012334">
    <property type="entry name" value="Pectin_lyas_fold"/>
</dbReference>
<dbReference type="RefSeq" id="WP_379786115.1">
    <property type="nucleotide sequence ID" value="NZ_JBHSMU010000018.1"/>
</dbReference>
<comment type="caution">
    <text evidence="12">The sequence shown here is derived from an EMBL/GenBank/DDBJ whole genome shotgun (WGS) entry which is preliminary data.</text>
</comment>
<evidence type="ECO:0000256" key="9">
    <source>
        <dbReference type="SAM" id="MobiDB-lite"/>
    </source>
</evidence>
<gene>
    <name evidence="12" type="ORF">ACFPN5_22685</name>
</gene>
<evidence type="ECO:0000313" key="12">
    <source>
        <dbReference type="EMBL" id="MFC5462622.1"/>
    </source>
</evidence>
<feature type="domain" description="Pel9A-like right handed beta-helix region" evidence="11">
    <location>
        <begin position="27"/>
        <end position="341"/>
    </location>
</feature>
<feature type="chain" id="PRO_5045220676" evidence="10">
    <location>
        <begin position="24"/>
        <end position="459"/>
    </location>
</feature>
<evidence type="ECO:0000256" key="5">
    <source>
        <dbReference type="ARBA" id="ARBA00022729"/>
    </source>
</evidence>
<evidence type="ECO:0000256" key="8">
    <source>
        <dbReference type="ARBA" id="ARBA00038263"/>
    </source>
</evidence>
<protein>
    <submittedName>
        <fullName evidence="12">Right-handed parallel beta-helix repeat-containing protein</fullName>
    </submittedName>
</protein>
<dbReference type="InterPro" id="IPR052052">
    <property type="entry name" value="Polysaccharide_Lyase_9"/>
</dbReference>
<reference evidence="13" key="1">
    <citation type="journal article" date="2019" name="Int. J. Syst. Evol. Microbiol.">
        <title>The Global Catalogue of Microorganisms (GCM) 10K type strain sequencing project: providing services to taxonomists for standard genome sequencing and annotation.</title>
        <authorList>
            <consortium name="The Broad Institute Genomics Platform"/>
            <consortium name="The Broad Institute Genome Sequencing Center for Infectious Disease"/>
            <person name="Wu L."/>
            <person name="Ma J."/>
        </authorList>
    </citation>
    <scope>NUCLEOTIDE SEQUENCE [LARGE SCALE GENOMIC DNA]</scope>
    <source>
        <strain evidence="13">KACC 12649</strain>
    </source>
</reference>
<keyword evidence="7" id="KW-0456">Lyase</keyword>
<feature type="region of interest" description="Disordered" evidence="9">
    <location>
        <begin position="440"/>
        <end position="459"/>
    </location>
</feature>
<dbReference type="InterPro" id="IPR011050">
    <property type="entry name" value="Pectin_lyase_fold/virulence"/>
</dbReference>
<dbReference type="PROSITE" id="PS51257">
    <property type="entry name" value="PROKAR_LIPOPROTEIN"/>
    <property type="match status" value="1"/>
</dbReference>
<dbReference type="Proteomes" id="UP001596050">
    <property type="component" value="Unassembled WGS sequence"/>
</dbReference>
<feature type="compositionally biased region" description="Pro residues" evidence="9">
    <location>
        <begin position="447"/>
        <end position="459"/>
    </location>
</feature>
<feature type="signal peptide" evidence="10">
    <location>
        <begin position="1"/>
        <end position="23"/>
    </location>
</feature>
<keyword evidence="5 10" id="KW-0732">Signal</keyword>
<evidence type="ECO:0000256" key="3">
    <source>
        <dbReference type="ARBA" id="ARBA00022525"/>
    </source>
</evidence>
<evidence type="ECO:0000259" key="11">
    <source>
        <dbReference type="Pfam" id="PF22842"/>
    </source>
</evidence>
<comment type="cofactor">
    <cofactor evidence="1">
        <name>Ca(2+)</name>
        <dbReference type="ChEBI" id="CHEBI:29108"/>
    </cofactor>
</comment>
<keyword evidence="4" id="KW-0479">Metal-binding</keyword>
<dbReference type="PANTHER" id="PTHR40088">
    <property type="entry name" value="PECTATE LYASE (EUROFUNG)"/>
    <property type="match status" value="1"/>
</dbReference>
<evidence type="ECO:0000313" key="13">
    <source>
        <dbReference type="Proteomes" id="UP001596050"/>
    </source>
</evidence>
<keyword evidence="13" id="KW-1185">Reference proteome</keyword>